<gene>
    <name evidence="1" type="ORF">Tci_508018</name>
</gene>
<dbReference type="AlphaFoldDB" id="A0A699I9D7"/>
<sequence length="98" mass="11598">MLSQGCLDWDTKVLYGFMRQQSKKRKRGRKHHHELIPESIERLKMKGALVASRNITWPVDEEEKKNNLLGEKFTELVNNYTGFHYREYVKPGLSRLGH</sequence>
<comment type="caution">
    <text evidence="1">The sequence shown here is derived from an EMBL/GenBank/DDBJ whole genome shotgun (WGS) entry which is preliminary data.</text>
</comment>
<proteinExistence type="predicted"/>
<evidence type="ECO:0000313" key="1">
    <source>
        <dbReference type="EMBL" id="GEZ36045.1"/>
    </source>
</evidence>
<reference evidence="1" key="1">
    <citation type="journal article" date="2019" name="Sci. Rep.">
        <title>Draft genome of Tanacetum cinerariifolium, the natural source of mosquito coil.</title>
        <authorList>
            <person name="Yamashiro T."/>
            <person name="Shiraishi A."/>
            <person name="Satake H."/>
            <person name="Nakayama K."/>
        </authorList>
    </citation>
    <scope>NUCLEOTIDE SEQUENCE</scope>
</reference>
<dbReference type="EMBL" id="BKCJ010269635">
    <property type="protein sequence ID" value="GEZ36045.1"/>
    <property type="molecule type" value="Genomic_DNA"/>
</dbReference>
<organism evidence="1">
    <name type="scientific">Tanacetum cinerariifolium</name>
    <name type="common">Dalmatian daisy</name>
    <name type="synonym">Chrysanthemum cinerariifolium</name>
    <dbReference type="NCBI Taxonomy" id="118510"/>
    <lineage>
        <taxon>Eukaryota</taxon>
        <taxon>Viridiplantae</taxon>
        <taxon>Streptophyta</taxon>
        <taxon>Embryophyta</taxon>
        <taxon>Tracheophyta</taxon>
        <taxon>Spermatophyta</taxon>
        <taxon>Magnoliopsida</taxon>
        <taxon>eudicotyledons</taxon>
        <taxon>Gunneridae</taxon>
        <taxon>Pentapetalae</taxon>
        <taxon>asterids</taxon>
        <taxon>campanulids</taxon>
        <taxon>Asterales</taxon>
        <taxon>Asteraceae</taxon>
        <taxon>Asteroideae</taxon>
        <taxon>Anthemideae</taxon>
        <taxon>Anthemidinae</taxon>
        <taxon>Tanacetum</taxon>
    </lineage>
</organism>
<name>A0A699I9D7_TANCI</name>
<accession>A0A699I9D7</accession>
<protein>
    <submittedName>
        <fullName evidence="1">Uncharacterized protein</fullName>
    </submittedName>
</protein>